<dbReference type="InterPro" id="IPR011701">
    <property type="entry name" value="MFS"/>
</dbReference>
<organism evidence="5 6">
    <name type="scientific">Robiginitalea aurantiaca</name>
    <dbReference type="NCBI Taxonomy" id="3056915"/>
    <lineage>
        <taxon>Bacteria</taxon>
        <taxon>Pseudomonadati</taxon>
        <taxon>Bacteroidota</taxon>
        <taxon>Flavobacteriia</taxon>
        <taxon>Flavobacteriales</taxon>
        <taxon>Flavobacteriaceae</taxon>
        <taxon>Robiginitalea</taxon>
    </lineage>
</organism>
<dbReference type="Proteomes" id="UP001174839">
    <property type="component" value="Unassembled WGS sequence"/>
</dbReference>
<reference evidence="5" key="1">
    <citation type="submission" date="2023-06" db="EMBL/GenBank/DDBJ databases">
        <title>Robiginitalea aurantiacus sp. nov. and Algoriphagus sediminis sp. nov., isolated from coastal sediment.</title>
        <authorList>
            <person name="Zhou Z.Y."/>
            <person name="An J."/>
            <person name="Jia Y.W."/>
            <person name="Du Z.J."/>
        </authorList>
    </citation>
    <scope>NUCLEOTIDE SEQUENCE</scope>
    <source>
        <strain evidence="5">M39</strain>
    </source>
</reference>
<dbReference type="Gene3D" id="1.20.1250.20">
    <property type="entry name" value="MFS general substrate transporter like domains"/>
    <property type="match status" value="2"/>
</dbReference>
<gene>
    <name evidence="5" type="ORF">QU605_04125</name>
</gene>
<feature type="transmembrane region" description="Helical" evidence="4">
    <location>
        <begin position="149"/>
        <end position="168"/>
    </location>
</feature>
<feature type="transmembrane region" description="Helical" evidence="4">
    <location>
        <begin position="86"/>
        <end position="107"/>
    </location>
</feature>
<proteinExistence type="predicted"/>
<accession>A0ABT7WCK1</accession>
<dbReference type="InterPro" id="IPR016024">
    <property type="entry name" value="ARM-type_fold"/>
</dbReference>
<feature type="transmembrane region" description="Helical" evidence="4">
    <location>
        <begin position="361"/>
        <end position="382"/>
    </location>
</feature>
<dbReference type="InterPro" id="IPR036259">
    <property type="entry name" value="MFS_trans_sf"/>
</dbReference>
<keyword evidence="3 4" id="KW-0472">Membrane</keyword>
<dbReference type="EMBL" id="JAUDUY010000002">
    <property type="protein sequence ID" value="MDM9630642.1"/>
    <property type="molecule type" value="Genomic_DNA"/>
</dbReference>
<keyword evidence="2 4" id="KW-1133">Transmembrane helix</keyword>
<evidence type="ECO:0000313" key="5">
    <source>
        <dbReference type="EMBL" id="MDM9630642.1"/>
    </source>
</evidence>
<comment type="caution">
    <text evidence="5">The sequence shown here is derived from an EMBL/GenBank/DDBJ whole genome shotgun (WGS) entry which is preliminary data.</text>
</comment>
<evidence type="ECO:0000256" key="4">
    <source>
        <dbReference type="SAM" id="Phobius"/>
    </source>
</evidence>
<evidence type="ECO:0000256" key="1">
    <source>
        <dbReference type="ARBA" id="ARBA00022692"/>
    </source>
</evidence>
<feature type="transmembrane region" description="Helical" evidence="4">
    <location>
        <begin position="229"/>
        <end position="247"/>
    </location>
</feature>
<sequence>MQGIPSLISNLFDIKPTEMRRALLLQLYVFILITTLLIVKPTINSIFLTALSSEALPTAYLLTAVFAVLFSFFYDKILWIFPLNRVIYGTLILCALLFGLFCFLLHFHPSTTGWLYAPYLFVAIYGLLTTSQFWILANLVFNVREAKRLFGFIGSGAIAGGIFGGYLTSLLSEVISSENLLLVAAVLILICIPISSYLWKTYVDKSHVEKPIKEKSEENPLSMIRRSHLLSLITLTVGVSVIVAKMVDYQYSHFAAEKITNTEDLTAFFGFWFSTLSVVSLLVQLFLSKRILKYFGIGKALVFMPSGILLGSVLLLIIPELWVVVLIKIVEGSLKQSLNKASSELVYIPVSIEVRKHAKPFIDIVVDSIATGLAGVILIFLVNGMDIPSLYISYINIGLIGIWIFLISRLFKAYQKSFRDLLLKEHPRAKKHVAHHFDVHDASVYKTVERVLNSGKGSQVLFMLEEILNSPDEHYFSAIRNLLDHPNEHVRALAIRNLYYLDSEDIREEMEQMLNDPSDEVVIHALRYFLHKDHDLHREEIHDFEAHSNRTNIHALTLLAVAREVHTDPHLKELLKLDERVDSLMERAGKAPWNSERKFDVIAALEVIGHTRLESRYGLVREMLEESDPEILEAALDSMSQIQDASYIPLIASNLHKKELRGAVIRCLKGYGQGIIPLLKQVVDNLEIDLRDALFIPDVLRALGSEKAVSALIELIDSAEYGVSVKAIQSLKSMKVESPQLKIDHDLIAGKILEECQVFENLLTFLHSQVSEHDKDPETEKSGNIREAREGLIVILQHRVDAHLERIFNLLGVRYHEADIDPILKLSIDGDEQQRANAIEFIDSILDSRLRHVLVPIIDSLGQGSVYSEEVLQKLKLPSISERECFESLLSRRDLKIRHAVLFLIAQMDTQQYDTLIEPLLKSPVESLRRQAAQVLKK</sequence>
<dbReference type="SUPFAM" id="SSF103473">
    <property type="entry name" value="MFS general substrate transporter"/>
    <property type="match status" value="1"/>
</dbReference>
<feature type="transmembrane region" description="Helical" evidence="4">
    <location>
        <begin position="389"/>
        <end position="411"/>
    </location>
</feature>
<dbReference type="PANTHER" id="PTHR43596">
    <property type="entry name" value="ADP,ATP CARRIER PROTEIN"/>
    <property type="match status" value="1"/>
</dbReference>
<evidence type="ECO:0000256" key="2">
    <source>
        <dbReference type="ARBA" id="ARBA00022989"/>
    </source>
</evidence>
<protein>
    <submittedName>
        <fullName evidence="5">Npt1/Npt2 family nucleotide transporter</fullName>
    </submittedName>
</protein>
<dbReference type="RefSeq" id="WP_289724011.1">
    <property type="nucleotide sequence ID" value="NZ_JAUDUY010000002.1"/>
</dbReference>
<feature type="transmembrane region" description="Helical" evidence="4">
    <location>
        <begin position="308"/>
        <end position="330"/>
    </location>
</feature>
<dbReference type="SUPFAM" id="SSF48371">
    <property type="entry name" value="ARM repeat"/>
    <property type="match status" value="1"/>
</dbReference>
<evidence type="ECO:0000313" key="6">
    <source>
        <dbReference type="Proteomes" id="UP001174839"/>
    </source>
</evidence>
<evidence type="ECO:0000256" key="3">
    <source>
        <dbReference type="ARBA" id="ARBA00023136"/>
    </source>
</evidence>
<feature type="transmembrane region" description="Helical" evidence="4">
    <location>
        <begin position="180"/>
        <end position="199"/>
    </location>
</feature>
<dbReference type="PANTHER" id="PTHR43596:SF1">
    <property type="entry name" value="ADP,ATP CARRIER PROTEIN"/>
    <property type="match status" value="1"/>
</dbReference>
<keyword evidence="1 4" id="KW-0812">Transmembrane</keyword>
<dbReference type="InterPro" id="IPR011989">
    <property type="entry name" value="ARM-like"/>
</dbReference>
<feature type="transmembrane region" description="Helical" evidence="4">
    <location>
        <begin position="21"/>
        <end position="43"/>
    </location>
</feature>
<feature type="transmembrane region" description="Helical" evidence="4">
    <location>
        <begin position="55"/>
        <end position="74"/>
    </location>
</feature>
<name>A0ABT7WCK1_9FLAO</name>
<dbReference type="Pfam" id="PF07690">
    <property type="entry name" value="MFS_1"/>
    <property type="match status" value="1"/>
</dbReference>
<dbReference type="Gene3D" id="1.25.10.10">
    <property type="entry name" value="Leucine-rich Repeat Variant"/>
    <property type="match status" value="2"/>
</dbReference>
<keyword evidence="6" id="KW-1185">Reference proteome</keyword>
<feature type="transmembrane region" description="Helical" evidence="4">
    <location>
        <begin position="113"/>
        <end position="137"/>
    </location>
</feature>
<feature type="transmembrane region" description="Helical" evidence="4">
    <location>
        <begin position="267"/>
        <end position="287"/>
    </location>
</feature>